<protein>
    <submittedName>
        <fullName evidence="1">Unannotated protein</fullName>
    </submittedName>
</protein>
<name>A0A6J7SA74_9ZZZZ</name>
<gene>
    <name evidence="1" type="ORF">UFOPK4134_01734</name>
</gene>
<sequence length="50" mass="5603">MAFCLDHRTNALQRFTAILAGDGIFHFNKLDDAFAGENTVTLINDFRLTS</sequence>
<accession>A0A6J7SA74</accession>
<dbReference type="EMBL" id="CAFBPS010000199">
    <property type="protein sequence ID" value="CAB5037280.1"/>
    <property type="molecule type" value="Genomic_DNA"/>
</dbReference>
<dbReference type="AlphaFoldDB" id="A0A6J7SA74"/>
<proteinExistence type="predicted"/>
<reference evidence="1" key="1">
    <citation type="submission" date="2020-05" db="EMBL/GenBank/DDBJ databases">
        <authorList>
            <person name="Chiriac C."/>
            <person name="Salcher M."/>
            <person name="Ghai R."/>
            <person name="Kavagutti S V."/>
        </authorList>
    </citation>
    <scope>NUCLEOTIDE SEQUENCE</scope>
</reference>
<evidence type="ECO:0000313" key="1">
    <source>
        <dbReference type="EMBL" id="CAB5037280.1"/>
    </source>
</evidence>
<organism evidence="1">
    <name type="scientific">freshwater metagenome</name>
    <dbReference type="NCBI Taxonomy" id="449393"/>
    <lineage>
        <taxon>unclassified sequences</taxon>
        <taxon>metagenomes</taxon>
        <taxon>ecological metagenomes</taxon>
    </lineage>
</organism>